<feature type="transmembrane region" description="Helical" evidence="7">
    <location>
        <begin position="193"/>
        <end position="210"/>
    </location>
</feature>
<dbReference type="PANTHER" id="PTHR36122:SF2">
    <property type="entry name" value="NICOTINAMIDE RIBOSIDE TRANSPORTER PNUC"/>
    <property type="match status" value="1"/>
</dbReference>
<evidence type="ECO:0000256" key="4">
    <source>
        <dbReference type="ARBA" id="ARBA00022692"/>
    </source>
</evidence>
<dbReference type="PANTHER" id="PTHR36122">
    <property type="entry name" value="NICOTINAMIDE RIBOSIDE TRANSPORTER PNUC"/>
    <property type="match status" value="1"/>
</dbReference>
<feature type="transmembrane region" description="Helical" evidence="7">
    <location>
        <begin position="140"/>
        <end position="160"/>
    </location>
</feature>
<evidence type="ECO:0000256" key="2">
    <source>
        <dbReference type="ARBA" id="ARBA00022448"/>
    </source>
</evidence>
<evidence type="ECO:0000256" key="1">
    <source>
        <dbReference type="ARBA" id="ARBA00004651"/>
    </source>
</evidence>
<proteinExistence type="predicted"/>
<name>A0A1J5QI92_9ZZZZ</name>
<keyword evidence="5 7" id="KW-1133">Transmembrane helix</keyword>
<keyword evidence="2" id="KW-0813">Transport</keyword>
<evidence type="ECO:0000313" key="8">
    <source>
        <dbReference type="EMBL" id="OIQ79679.1"/>
    </source>
</evidence>
<feature type="transmembrane region" description="Helical" evidence="7">
    <location>
        <begin position="117"/>
        <end position="134"/>
    </location>
</feature>
<feature type="transmembrane region" description="Helical" evidence="7">
    <location>
        <begin position="45"/>
        <end position="64"/>
    </location>
</feature>
<organism evidence="8">
    <name type="scientific">mine drainage metagenome</name>
    <dbReference type="NCBI Taxonomy" id="410659"/>
    <lineage>
        <taxon>unclassified sequences</taxon>
        <taxon>metagenomes</taxon>
        <taxon>ecological metagenomes</taxon>
    </lineage>
</organism>
<comment type="caution">
    <text evidence="8">The sequence shown here is derived from an EMBL/GenBank/DDBJ whole genome shotgun (WGS) entry which is preliminary data.</text>
</comment>
<keyword evidence="6 7" id="KW-0472">Membrane</keyword>
<dbReference type="EMBL" id="MLJW01001175">
    <property type="protein sequence ID" value="OIQ79679.1"/>
    <property type="molecule type" value="Genomic_DNA"/>
</dbReference>
<dbReference type="AlphaFoldDB" id="A0A1J5QI92"/>
<gene>
    <name evidence="8" type="primary">pnuC_3</name>
    <name evidence="8" type="ORF">GALL_385780</name>
</gene>
<dbReference type="GO" id="GO:0034257">
    <property type="term" value="F:nicotinamide riboside transmembrane transporter activity"/>
    <property type="evidence" value="ECO:0007669"/>
    <property type="project" value="InterPro"/>
</dbReference>
<keyword evidence="4 7" id="KW-0812">Transmembrane</keyword>
<dbReference type="GO" id="GO:0005886">
    <property type="term" value="C:plasma membrane"/>
    <property type="evidence" value="ECO:0007669"/>
    <property type="project" value="UniProtKB-SubCell"/>
</dbReference>
<protein>
    <submittedName>
        <fullName evidence="8">Nicotinamide riboside transporter PnuC</fullName>
    </submittedName>
</protein>
<dbReference type="NCBIfam" id="TIGR01528">
    <property type="entry name" value="NMN_trans_PnuC"/>
    <property type="match status" value="1"/>
</dbReference>
<accession>A0A1J5QI92</accession>
<evidence type="ECO:0000256" key="6">
    <source>
        <dbReference type="ARBA" id="ARBA00023136"/>
    </source>
</evidence>
<dbReference type="Pfam" id="PF04973">
    <property type="entry name" value="NMN_transporter"/>
    <property type="match status" value="1"/>
</dbReference>
<sequence length="223" mass="25166">MTLLHWLFAAEIHFGSKAILWREVIGNVFGLTSAVLGMRRRVGTWPIGIIGNVLLFTVFLGAVFQTPQDKNLYGQAGRQVLFAALSIYGWYTWRRGRTETEQHRAVTPHWTTTKEKLQILPVTIIFFVLSYYLLKALGSWGPMADAWIFTGSALATYGMARGYVEFWLVWIAVDAVGVPLLVKAGYYPSATLYLIYGVFVIWGFFAWAKIHRLEHAATSLVAI</sequence>
<evidence type="ECO:0000256" key="7">
    <source>
        <dbReference type="SAM" id="Phobius"/>
    </source>
</evidence>
<evidence type="ECO:0000256" key="3">
    <source>
        <dbReference type="ARBA" id="ARBA00022475"/>
    </source>
</evidence>
<reference evidence="8" key="1">
    <citation type="submission" date="2016-10" db="EMBL/GenBank/DDBJ databases">
        <title>Sequence of Gallionella enrichment culture.</title>
        <authorList>
            <person name="Poehlein A."/>
            <person name="Muehling M."/>
            <person name="Daniel R."/>
        </authorList>
    </citation>
    <scope>NUCLEOTIDE SEQUENCE</scope>
</reference>
<dbReference type="InterPro" id="IPR006419">
    <property type="entry name" value="NMN_transpt_PnuC"/>
</dbReference>
<keyword evidence="3" id="KW-1003">Cell membrane</keyword>
<evidence type="ECO:0000256" key="5">
    <source>
        <dbReference type="ARBA" id="ARBA00022989"/>
    </source>
</evidence>
<comment type="subcellular location">
    <subcellularLocation>
        <location evidence="1">Cell membrane</location>
        <topology evidence="1">Multi-pass membrane protein</topology>
    </subcellularLocation>
</comment>